<gene>
    <name evidence="1" type="ORF">QCO44_06375</name>
</gene>
<organism evidence="1 2">
    <name type="scientific">Selenomonas sputigena</name>
    <dbReference type="NCBI Taxonomy" id="69823"/>
    <lineage>
        <taxon>Bacteria</taxon>
        <taxon>Bacillati</taxon>
        <taxon>Bacillota</taxon>
        <taxon>Negativicutes</taxon>
        <taxon>Selenomonadales</taxon>
        <taxon>Selenomonadaceae</taxon>
        <taxon>Selenomonas</taxon>
    </lineage>
</organism>
<accession>A0ABV3X501</accession>
<keyword evidence="2" id="KW-1185">Reference proteome</keyword>
<dbReference type="Proteomes" id="UP001559623">
    <property type="component" value="Unassembled WGS sequence"/>
</dbReference>
<sequence length="54" mass="5983">MERRQTKQYSGISEATGWMLYTLVFGALSRERIQNEGWADGGGIVAGSCVLEKM</sequence>
<reference evidence="1 2" key="1">
    <citation type="submission" date="2023-04" db="EMBL/GenBank/DDBJ databases">
        <title>Genome Sequence of Selenomonas sputigena ATCC 33150.</title>
        <authorList>
            <person name="Miller D.P."/>
            <person name="Anvari S."/>
            <person name="Polson S.W."/>
            <person name="Macdonald M."/>
            <person name="Mcdowell J.V."/>
        </authorList>
    </citation>
    <scope>NUCLEOTIDE SEQUENCE [LARGE SCALE GENOMIC DNA]</scope>
    <source>
        <strain evidence="1 2">ATCC 33150</strain>
    </source>
</reference>
<evidence type="ECO:0000313" key="1">
    <source>
        <dbReference type="EMBL" id="MEX5285266.1"/>
    </source>
</evidence>
<evidence type="ECO:0000313" key="2">
    <source>
        <dbReference type="Proteomes" id="UP001559623"/>
    </source>
</evidence>
<name>A0ABV3X501_9FIRM</name>
<proteinExistence type="predicted"/>
<dbReference type="RefSeq" id="WP_368846992.1">
    <property type="nucleotide sequence ID" value="NZ_CP194411.1"/>
</dbReference>
<comment type="caution">
    <text evidence="1">The sequence shown here is derived from an EMBL/GenBank/DDBJ whole genome shotgun (WGS) entry which is preliminary data.</text>
</comment>
<protein>
    <submittedName>
        <fullName evidence="1">Uncharacterized protein</fullName>
    </submittedName>
</protein>
<dbReference type="EMBL" id="JARVLH010000003">
    <property type="protein sequence ID" value="MEX5285266.1"/>
    <property type="molecule type" value="Genomic_DNA"/>
</dbReference>